<feature type="transmembrane region" description="Helical" evidence="7">
    <location>
        <begin position="430"/>
        <end position="450"/>
    </location>
</feature>
<dbReference type="CDD" id="cd00383">
    <property type="entry name" value="trans_reg_C"/>
    <property type="match status" value="1"/>
</dbReference>
<evidence type="ECO:0000259" key="8">
    <source>
        <dbReference type="PROSITE" id="PS51755"/>
    </source>
</evidence>
<reference evidence="9" key="1">
    <citation type="submission" date="2020-11" db="EMBL/GenBank/DDBJ databases">
        <title>Sequencing the genomes of 1000 actinobacteria strains.</title>
        <authorList>
            <person name="Klenk H.-P."/>
        </authorList>
    </citation>
    <scope>NUCLEOTIDE SEQUENCE</scope>
    <source>
        <strain evidence="9">DSM 43175</strain>
    </source>
</reference>
<dbReference type="SUPFAM" id="SSF47781">
    <property type="entry name" value="RuvA domain 2-like"/>
    <property type="match status" value="1"/>
</dbReference>
<dbReference type="InterPro" id="IPR051677">
    <property type="entry name" value="AfsR-DnrI-RedD_regulator"/>
</dbReference>
<dbReference type="RefSeq" id="WP_197014767.1">
    <property type="nucleotide sequence ID" value="NZ_BAABES010000009.1"/>
</dbReference>
<dbReference type="Proteomes" id="UP000614047">
    <property type="component" value="Unassembled WGS sequence"/>
</dbReference>
<name>A0A931DSG0_9ACTN</name>
<dbReference type="CDD" id="cd15831">
    <property type="entry name" value="BTAD"/>
    <property type="match status" value="1"/>
</dbReference>
<dbReference type="Gene3D" id="1.25.40.10">
    <property type="entry name" value="Tetratricopeptide repeat domain"/>
    <property type="match status" value="1"/>
</dbReference>
<gene>
    <name evidence="9" type="ORF">IW256_006723</name>
</gene>
<dbReference type="Gene3D" id="1.10.150.280">
    <property type="entry name" value="AF1531-like domain"/>
    <property type="match status" value="1"/>
</dbReference>
<dbReference type="InterPro" id="IPR001867">
    <property type="entry name" value="OmpR/PhoB-type_DNA-bd"/>
</dbReference>
<dbReference type="GO" id="GO:0003677">
    <property type="term" value="F:DNA binding"/>
    <property type="evidence" value="ECO:0007669"/>
    <property type="project" value="UniProtKB-UniRule"/>
</dbReference>
<dbReference type="Pfam" id="PF00486">
    <property type="entry name" value="Trans_reg_C"/>
    <property type="match status" value="1"/>
</dbReference>
<keyword evidence="3 5" id="KW-0238">DNA-binding</keyword>
<dbReference type="PROSITE" id="PS51755">
    <property type="entry name" value="OMPR_PHOB"/>
    <property type="match status" value="1"/>
</dbReference>
<dbReference type="EMBL" id="JADOUA010000001">
    <property type="protein sequence ID" value="MBG6092610.1"/>
    <property type="molecule type" value="Genomic_DNA"/>
</dbReference>
<feature type="region of interest" description="Disordered" evidence="6">
    <location>
        <begin position="259"/>
        <end position="320"/>
    </location>
</feature>
<dbReference type="InterPro" id="IPR010994">
    <property type="entry name" value="RuvA_2-like"/>
</dbReference>
<organism evidence="9 10">
    <name type="scientific">Actinomadura viridis</name>
    <dbReference type="NCBI Taxonomy" id="58110"/>
    <lineage>
        <taxon>Bacteria</taxon>
        <taxon>Bacillati</taxon>
        <taxon>Actinomycetota</taxon>
        <taxon>Actinomycetes</taxon>
        <taxon>Streptosporangiales</taxon>
        <taxon>Thermomonosporaceae</taxon>
        <taxon>Actinomadura</taxon>
    </lineage>
</organism>
<keyword evidence="7" id="KW-0812">Transmembrane</keyword>
<accession>A0A931DSG0</accession>
<dbReference type="Gene3D" id="1.10.10.10">
    <property type="entry name" value="Winged helix-like DNA-binding domain superfamily/Winged helix DNA-binding domain"/>
    <property type="match status" value="1"/>
</dbReference>
<keyword evidence="7" id="KW-0472">Membrane</keyword>
<dbReference type="InterPro" id="IPR011990">
    <property type="entry name" value="TPR-like_helical_dom_sf"/>
</dbReference>
<sequence length="582" mass="61562">MPGKAPPLRFEILGRLAARRDGQELDLGPGKQQAVLAVLLLTPNRPVSTAAIVDSVWGEDPPDNGANVVQKYVAGLRRVLEPDRSPRTPGQLLTLTGAGYTLNVPPGGLDAEVFQERVKAALAVRGAGDAAEAAGMLREALAMWRGTALAGLNGPVFGAARERLEEEHAAAWEAWAEIGLELGRHAALVPELIRLVADFPLREGFRYLLMLALYRCGRQAEALAAYRDARAFLDEEFGVEPGERLRSLQVSILRSDPALAAPSERATERAAPAERTMERAAPAERTAERAAPAERAAERAAPATRAVVHDLPSPLEPVAGVPPTAAARPAFSPAAQVGEGVPAAGGPVMWTAPAPAPAPAPRRLPWPVRGALAMLPLLSLGTVTWALISYFAARRGSRALGLAAAAYFAMAAVFLGVASVTGDQTTWWDIPVMASLLATMFGGAVHLAVLTAEPGPSARPAGDPNTVTVPLIERRVRREQARSLAVHHPSVARRLGVGRPDLPRTFDDGGLVDVNEVPEHLLAALPGLDPYHAKLIVAVREAQGPYASIDDLVTRGVLPAQVVRALYETLVLIPPDTEPDAS</sequence>
<feature type="transmembrane region" description="Helical" evidence="7">
    <location>
        <begin position="371"/>
        <end position="392"/>
    </location>
</feature>
<dbReference type="SUPFAM" id="SSF48452">
    <property type="entry name" value="TPR-like"/>
    <property type="match status" value="1"/>
</dbReference>
<feature type="compositionally biased region" description="Basic and acidic residues" evidence="6">
    <location>
        <begin position="265"/>
        <end position="298"/>
    </location>
</feature>
<evidence type="ECO:0000256" key="2">
    <source>
        <dbReference type="ARBA" id="ARBA00023015"/>
    </source>
</evidence>
<dbReference type="Pfam" id="PF03704">
    <property type="entry name" value="BTAD"/>
    <property type="match status" value="1"/>
</dbReference>
<keyword evidence="10" id="KW-1185">Reference proteome</keyword>
<dbReference type="SMART" id="SM01043">
    <property type="entry name" value="BTAD"/>
    <property type="match status" value="1"/>
</dbReference>
<evidence type="ECO:0000256" key="5">
    <source>
        <dbReference type="PROSITE-ProRule" id="PRU01091"/>
    </source>
</evidence>
<dbReference type="SUPFAM" id="SSF46894">
    <property type="entry name" value="C-terminal effector domain of the bipartite response regulators"/>
    <property type="match status" value="1"/>
</dbReference>
<evidence type="ECO:0000256" key="6">
    <source>
        <dbReference type="SAM" id="MobiDB-lite"/>
    </source>
</evidence>
<protein>
    <submittedName>
        <fullName evidence="9">DNA-binding SARP family transcriptional activator</fullName>
    </submittedName>
</protein>
<evidence type="ECO:0000256" key="4">
    <source>
        <dbReference type="ARBA" id="ARBA00023163"/>
    </source>
</evidence>
<dbReference type="GO" id="GO:0006355">
    <property type="term" value="P:regulation of DNA-templated transcription"/>
    <property type="evidence" value="ECO:0007669"/>
    <property type="project" value="InterPro"/>
</dbReference>
<comment type="similarity">
    <text evidence="1">Belongs to the AfsR/DnrI/RedD regulatory family.</text>
</comment>
<evidence type="ECO:0000256" key="1">
    <source>
        <dbReference type="ARBA" id="ARBA00005820"/>
    </source>
</evidence>
<dbReference type="PANTHER" id="PTHR35807:SF1">
    <property type="entry name" value="TRANSCRIPTIONAL REGULATOR REDD"/>
    <property type="match status" value="1"/>
</dbReference>
<evidence type="ECO:0000256" key="7">
    <source>
        <dbReference type="SAM" id="Phobius"/>
    </source>
</evidence>
<dbReference type="InterPro" id="IPR036388">
    <property type="entry name" value="WH-like_DNA-bd_sf"/>
</dbReference>
<comment type="caution">
    <text evidence="9">The sequence shown here is derived from an EMBL/GenBank/DDBJ whole genome shotgun (WGS) entry which is preliminary data.</text>
</comment>
<evidence type="ECO:0000313" key="9">
    <source>
        <dbReference type="EMBL" id="MBG6092610.1"/>
    </source>
</evidence>
<proteinExistence type="inferred from homology"/>
<evidence type="ECO:0000313" key="10">
    <source>
        <dbReference type="Proteomes" id="UP000614047"/>
    </source>
</evidence>
<feature type="transmembrane region" description="Helical" evidence="7">
    <location>
        <begin position="399"/>
        <end position="418"/>
    </location>
</feature>
<dbReference type="InterPro" id="IPR005158">
    <property type="entry name" value="BTAD"/>
</dbReference>
<evidence type="ECO:0000256" key="3">
    <source>
        <dbReference type="ARBA" id="ARBA00023125"/>
    </source>
</evidence>
<dbReference type="SMART" id="SM00862">
    <property type="entry name" value="Trans_reg_C"/>
    <property type="match status" value="1"/>
</dbReference>
<dbReference type="AlphaFoldDB" id="A0A931DSG0"/>
<dbReference type="PANTHER" id="PTHR35807">
    <property type="entry name" value="TRANSCRIPTIONAL REGULATOR REDD-RELATED"/>
    <property type="match status" value="1"/>
</dbReference>
<keyword evidence="4" id="KW-0804">Transcription</keyword>
<dbReference type="Pfam" id="PF12836">
    <property type="entry name" value="HHH_3"/>
    <property type="match status" value="1"/>
</dbReference>
<dbReference type="GO" id="GO:0000160">
    <property type="term" value="P:phosphorelay signal transduction system"/>
    <property type="evidence" value="ECO:0007669"/>
    <property type="project" value="InterPro"/>
</dbReference>
<feature type="domain" description="OmpR/PhoB-type" evidence="8">
    <location>
        <begin position="1"/>
        <end position="104"/>
    </location>
</feature>
<feature type="DNA-binding region" description="OmpR/PhoB-type" evidence="5">
    <location>
        <begin position="1"/>
        <end position="104"/>
    </location>
</feature>
<dbReference type="InterPro" id="IPR016032">
    <property type="entry name" value="Sig_transdc_resp-reg_C-effctor"/>
</dbReference>
<keyword evidence="2" id="KW-0805">Transcription regulation</keyword>
<keyword evidence="7" id="KW-1133">Transmembrane helix</keyword>